<comment type="caution">
    <text evidence="1">The sequence shown here is derived from an EMBL/GenBank/DDBJ whole genome shotgun (WGS) entry which is preliminary data.</text>
</comment>
<evidence type="ECO:0000313" key="2">
    <source>
        <dbReference type="Proteomes" id="UP001279660"/>
    </source>
</evidence>
<accession>A0ABU4PMC2</accession>
<dbReference type="RefSeq" id="WP_010402843.1">
    <property type="nucleotide sequence ID" value="NZ_JAWXXV010000001.1"/>
</dbReference>
<protein>
    <recommendedName>
        <fullName evidence="3">Secreted protein</fullName>
    </recommendedName>
</protein>
<dbReference type="EMBL" id="JAWXXV010000001">
    <property type="protein sequence ID" value="MDX5984820.1"/>
    <property type="molecule type" value="Genomic_DNA"/>
</dbReference>
<sequence length="84" mass="8674">MELLLILSALLSALTGATGTRVPGVQLHQAAAVVQAAVRVAPTRSSVLRPANVMTALVALCRAPDLAGFALAPASPLYATRRRE</sequence>
<name>A0ABU4PMC2_9SPHN</name>
<gene>
    <name evidence="1" type="ORF">SIL82_11145</name>
</gene>
<organism evidence="1 2">
    <name type="scientific">Sphingomonas echinoides</name>
    <dbReference type="NCBI Taxonomy" id="59803"/>
    <lineage>
        <taxon>Bacteria</taxon>
        <taxon>Pseudomonadati</taxon>
        <taxon>Pseudomonadota</taxon>
        <taxon>Alphaproteobacteria</taxon>
        <taxon>Sphingomonadales</taxon>
        <taxon>Sphingomonadaceae</taxon>
        <taxon>Sphingomonas</taxon>
    </lineage>
</organism>
<evidence type="ECO:0008006" key="3">
    <source>
        <dbReference type="Google" id="ProtNLM"/>
    </source>
</evidence>
<keyword evidence="2" id="KW-1185">Reference proteome</keyword>
<proteinExistence type="predicted"/>
<evidence type="ECO:0000313" key="1">
    <source>
        <dbReference type="EMBL" id="MDX5984820.1"/>
    </source>
</evidence>
<dbReference type="Proteomes" id="UP001279660">
    <property type="component" value="Unassembled WGS sequence"/>
</dbReference>
<reference evidence="1 2" key="1">
    <citation type="submission" date="2023-11" db="EMBL/GenBank/DDBJ databases">
        <title>MicrobeMod: A computational toolkit for identifying prokaryotic methylation and restriction-modification with nanopore sequencing.</title>
        <authorList>
            <person name="Crits-Christoph A."/>
            <person name="Kang S.C."/>
            <person name="Lee H."/>
            <person name="Ostrov N."/>
        </authorList>
    </citation>
    <scope>NUCLEOTIDE SEQUENCE [LARGE SCALE GENOMIC DNA]</scope>
    <source>
        <strain evidence="1 2">ATCC 14820</strain>
    </source>
</reference>